<feature type="region of interest" description="Disordered" evidence="10">
    <location>
        <begin position="88"/>
        <end position="170"/>
    </location>
</feature>
<keyword evidence="4 9" id="KW-0812">Transmembrane</keyword>
<dbReference type="Proteomes" id="UP001521181">
    <property type="component" value="Unassembled WGS sequence"/>
</dbReference>
<protein>
    <recommendedName>
        <fullName evidence="9">Sec-independent protein translocase protein TatB</fullName>
    </recommendedName>
</protein>
<keyword evidence="12" id="KW-1185">Reference proteome</keyword>
<comment type="function">
    <text evidence="9">Part of the twin-arginine translocation (Tat) system that transports large folded proteins containing a characteristic twin-arginine motif in their signal peptide across membranes. Together with TatC, TatB is part of a receptor directly interacting with Tat signal peptides. TatB may form an oligomeric binding site that transiently accommodates folded Tat precursor proteins before their translocation.</text>
</comment>
<dbReference type="RefSeq" id="WP_233674991.1">
    <property type="nucleotide sequence ID" value="NZ_JAJUOS010000001.1"/>
</dbReference>
<dbReference type="PANTHER" id="PTHR33162">
    <property type="entry name" value="SEC-INDEPENDENT PROTEIN TRANSLOCASE PROTEIN TATA, CHLOROPLASTIC"/>
    <property type="match status" value="1"/>
</dbReference>
<evidence type="ECO:0000256" key="5">
    <source>
        <dbReference type="ARBA" id="ARBA00022927"/>
    </source>
</evidence>
<dbReference type="InterPro" id="IPR018448">
    <property type="entry name" value="TatB"/>
</dbReference>
<keyword evidence="7 9" id="KW-0811">Translocation</keyword>
<name>A0ABS8YPZ4_9RHOB</name>
<keyword evidence="8 9" id="KW-0472">Membrane</keyword>
<evidence type="ECO:0000256" key="6">
    <source>
        <dbReference type="ARBA" id="ARBA00022989"/>
    </source>
</evidence>
<dbReference type="HAMAP" id="MF_00237">
    <property type="entry name" value="TatB"/>
    <property type="match status" value="1"/>
</dbReference>
<keyword evidence="3 9" id="KW-1003">Cell membrane</keyword>
<dbReference type="NCBIfam" id="TIGR01410">
    <property type="entry name" value="tatB"/>
    <property type="match status" value="1"/>
</dbReference>
<comment type="caution">
    <text evidence="11">The sequence shown here is derived from an EMBL/GenBank/DDBJ whole genome shotgun (WGS) entry which is preliminary data.</text>
</comment>
<comment type="subunit">
    <text evidence="9">The Tat system comprises two distinct complexes: a TatABC complex, containing multiple copies of TatA, TatB and TatC subunits, and a separate TatA complex, containing only TatA subunits. Substrates initially bind to the TatABC complex, which probably triggers association of the separate TatA complex to form the active translocon.</text>
</comment>
<evidence type="ECO:0000256" key="3">
    <source>
        <dbReference type="ARBA" id="ARBA00022475"/>
    </source>
</evidence>
<evidence type="ECO:0000256" key="10">
    <source>
        <dbReference type="SAM" id="MobiDB-lite"/>
    </source>
</evidence>
<reference evidence="11 12" key="1">
    <citation type="submission" date="2021-12" db="EMBL/GenBank/DDBJ databases">
        <title>Sinirhodobacter sp. WL0062 is a bacterium isolated from seawater.</title>
        <authorList>
            <person name="Wang L."/>
            <person name="He W."/>
            <person name="Zhang D.-F."/>
        </authorList>
    </citation>
    <scope>NUCLEOTIDE SEQUENCE [LARGE SCALE GENOMIC DNA]</scope>
    <source>
        <strain evidence="11 12">WL0062</strain>
    </source>
</reference>
<dbReference type="EMBL" id="JAJUOS010000001">
    <property type="protein sequence ID" value="MCE5971962.1"/>
    <property type="molecule type" value="Genomic_DNA"/>
</dbReference>
<evidence type="ECO:0000256" key="1">
    <source>
        <dbReference type="ARBA" id="ARBA00004167"/>
    </source>
</evidence>
<dbReference type="PANTHER" id="PTHR33162:SF1">
    <property type="entry name" value="SEC-INDEPENDENT PROTEIN TRANSLOCASE PROTEIN TATA, CHLOROPLASTIC"/>
    <property type="match status" value="1"/>
</dbReference>
<accession>A0ABS8YPZ4</accession>
<feature type="compositionally biased region" description="Basic residues" evidence="10">
    <location>
        <begin position="154"/>
        <end position="170"/>
    </location>
</feature>
<sequence length="170" mass="18358">MFDIGWSELLLIGVVALIVVGPKDLPSMFHSLGRMTSKARSMAREFSRAMEDAARESGLDQAASGLKDIKNVASKKSLGIDALERATEKFEKWEPKLPGTIKTPEPPRFPTDPEDLMAPTPEEMEPEPAPAKPKRAAKPKVTKTAEASAEAKPKAAKPKAKKTPAKKGDA</sequence>
<evidence type="ECO:0000256" key="9">
    <source>
        <dbReference type="HAMAP-Rule" id="MF_00237"/>
    </source>
</evidence>
<evidence type="ECO:0000256" key="4">
    <source>
        <dbReference type="ARBA" id="ARBA00022692"/>
    </source>
</evidence>
<keyword evidence="6 9" id="KW-1133">Transmembrane helix</keyword>
<comment type="similarity">
    <text evidence="9">Belongs to the TatB family.</text>
</comment>
<proteinExistence type="inferred from homology"/>
<feature type="compositionally biased region" description="Basic residues" evidence="10">
    <location>
        <begin position="132"/>
        <end position="141"/>
    </location>
</feature>
<keyword evidence="5 9" id="KW-0653">Protein transport</keyword>
<keyword evidence="2 9" id="KW-0813">Transport</keyword>
<gene>
    <name evidence="9 11" type="primary">tatB</name>
    <name evidence="11" type="ORF">LZA78_00465</name>
</gene>
<evidence type="ECO:0000256" key="7">
    <source>
        <dbReference type="ARBA" id="ARBA00023010"/>
    </source>
</evidence>
<dbReference type="PRINTS" id="PR01506">
    <property type="entry name" value="TATBPROTEIN"/>
</dbReference>
<evidence type="ECO:0000256" key="2">
    <source>
        <dbReference type="ARBA" id="ARBA00022448"/>
    </source>
</evidence>
<organism evidence="11 12">
    <name type="scientific">Rhodobacter flavimaris</name>
    <dbReference type="NCBI Taxonomy" id="2907145"/>
    <lineage>
        <taxon>Bacteria</taxon>
        <taxon>Pseudomonadati</taxon>
        <taxon>Pseudomonadota</taxon>
        <taxon>Alphaproteobacteria</taxon>
        <taxon>Rhodobacterales</taxon>
        <taxon>Rhodobacter group</taxon>
        <taxon>Rhodobacter</taxon>
    </lineage>
</organism>
<dbReference type="Gene3D" id="1.20.5.3310">
    <property type="match status" value="1"/>
</dbReference>
<comment type="subcellular location">
    <subcellularLocation>
        <location evidence="9">Cell membrane</location>
        <topology evidence="9">Single-pass membrane protein</topology>
    </subcellularLocation>
    <subcellularLocation>
        <location evidence="1">Membrane</location>
        <topology evidence="1">Single-pass membrane protein</topology>
    </subcellularLocation>
</comment>
<evidence type="ECO:0000313" key="12">
    <source>
        <dbReference type="Proteomes" id="UP001521181"/>
    </source>
</evidence>
<dbReference type="InterPro" id="IPR003369">
    <property type="entry name" value="TatA/B/E"/>
</dbReference>
<evidence type="ECO:0000313" key="11">
    <source>
        <dbReference type="EMBL" id="MCE5971962.1"/>
    </source>
</evidence>
<evidence type="ECO:0000256" key="8">
    <source>
        <dbReference type="ARBA" id="ARBA00023136"/>
    </source>
</evidence>
<dbReference type="Pfam" id="PF02416">
    <property type="entry name" value="TatA_B_E"/>
    <property type="match status" value="1"/>
</dbReference>